<sequence>MLFQMLTAVVVLMLTMAGWLGVQQLYRNFEKNNPECGPFREDGGNTACKCCANRHLCQVNRA</sequence>
<accession>A0A142B826</accession>
<dbReference type="AlphaFoldDB" id="A0A142B826"/>
<evidence type="ECO:0000313" key="1">
    <source>
        <dbReference type="EMBL" id="AMO54902.1"/>
    </source>
</evidence>
<dbReference type="KEGG" id="emp:EZMO1_0663"/>
<evidence type="ECO:0000313" key="2">
    <source>
        <dbReference type="Proteomes" id="UP000071065"/>
    </source>
</evidence>
<proteinExistence type="predicted"/>
<dbReference type="EMBL" id="CP013251">
    <property type="protein sequence ID" value="AMO54902.1"/>
    <property type="molecule type" value="Genomic_DNA"/>
</dbReference>
<reference evidence="1 2" key="1">
    <citation type="journal article" date="2016" name="Front. Microbiol.">
        <title>Genomic Insight into the Host-Endosymbiont Relationship of Endozoicomonas montiporae CL-33(T) with its Coral Host.</title>
        <authorList>
            <person name="Ding J.-Y."/>
            <person name="Shiu J.-H."/>
            <person name="Chen W.-M."/>
            <person name="Chiang Y.-R."/>
            <person name="Tang S.-L."/>
        </authorList>
    </citation>
    <scope>NUCLEOTIDE SEQUENCE [LARGE SCALE GENOMIC DNA]</scope>
    <source>
        <strain evidence="1 2">CL-33</strain>
    </source>
</reference>
<gene>
    <name evidence="1" type="ORF">EZMO1_0663</name>
</gene>
<dbReference type="STRING" id="570277.EZMO1_0663"/>
<organism evidence="1 2">
    <name type="scientific">Endozoicomonas montiporae CL-33</name>
    <dbReference type="NCBI Taxonomy" id="570277"/>
    <lineage>
        <taxon>Bacteria</taxon>
        <taxon>Pseudomonadati</taxon>
        <taxon>Pseudomonadota</taxon>
        <taxon>Gammaproteobacteria</taxon>
        <taxon>Oceanospirillales</taxon>
        <taxon>Endozoicomonadaceae</taxon>
        <taxon>Endozoicomonas</taxon>
    </lineage>
</organism>
<dbReference type="PATRIC" id="fig|570277.3.peg.710"/>
<dbReference type="Proteomes" id="UP000071065">
    <property type="component" value="Chromosome"/>
</dbReference>
<protein>
    <submittedName>
        <fullName evidence="1">Uncharacterized protein</fullName>
    </submittedName>
</protein>
<name>A0A142B826_9GAMM</name>